<accession>A0A3M7PNA3</accession>
<keyword evidence="3" id="KW-1185">Reference proteome</keyword>
<feature type="region of interest" description="Disordered" evidence="1">
    <location>
        <begin position="1"/>
        <end position="22"/>
    </location>
</feature>
<dbReference type="OrthoDB" id="119028at2759"/>
<evidence type="ECO:0000313" key="3">
    <source>
        <dbReference type="Proteomes" id="UP000276133"/>
    </source>
</evidence>
<dbReference type="Proteomes" id="UP000276133">
    <property type="component" value="Unassembled WGS sequence"/>
</dbReference>
<evidence type="ECO:0008006" key="4">
    <source>
        <dbReference type="Google" id="ProtNLM"/>
    </source>
</evidence>
<dbReference type="AlphaFoldDB" id="A0A3M7PNA3"/>
<name>A0A3M7PNA3_BRAPC</name>
<dbReference type="EMBL" id="REGN01009907">
    <property type="protein sequence ID" value="RNA00128.1"/>
    <property type="molecule type" value="Genomic_DNA"/>
</dbReference>
<organism evidence="2 3">
    <name type="scientific">Brachionus plicatilis</name>
    <name type="common">Marine rotifer</name>
    <name type="synonym">Brachionus muelleri</name>
    <dbReference type="NCBI Taxonomy" id="10195"/>
    <lineage>
        <taxon>Eukaryota</taxon>
        <taxon>Metazoa</taxon>
        <taxon>Spiralia</taxon>
        <taxon>Gnathifera</taxon>
        <taxon>Rotifera</taxon>
        <taxon>Eurotatoria</taxon>
        <taxon>Monogononta</taxon>
        <taxon>Pseudotrocha</taxon>
        <taxon>Ploima</taxon>
        <taxon>Brachionidae</taxon>
        <taxon>Brachionus</taxon>
    </lineage>
</organism>
<comment type="caution">
    <text evidence="2">The sequence shown here is derived from an EMBL/GenBank/DDBJ whole genome shotgun (WGS) entry which is preliminary data.</text>
</comment>
<reference evidence="2 3" key="1">
    <citation type="journal article" date="2018" name="Sci. Rep.">
        <title>Genomic signatures of local adaptation to the degree of environmental predictability in rotifers.</title>
        <authorList>
            <person name="Franch-Gras L."/>
            <person name="Hahn C."/>
            <person name="Garcia-Roger E.M."/>
            <person name="Carmona M.J."/>
            <person name="Serra M."/>
            <person name="Gomez A."/>
        </authorList>
    </citation>
    <scope>NUCLEOTIDE SEQUENCE [LARGE SCALE GENOMIC DNA]</scope>
    <source>
        <strain evidence="2">HYR1</strain>
    </source>
</reference>
<evidence type="ECO:0000313" key="2">
    <source>
        <dbReference type="EMBL" id="RNA00128.1"/>
    </source>
</evidence>
<protein>
    <recommendedName>
        <fullName evidence="4">MULE transposase domain-containing protein</fullName>
    </recommendedName>
</protein>
<proteinExistence type="predicted"/>
<gene>
    <name evidence="2" type="ORF">BpHYR1_021151</name>
</gene>
<sequence length="214" mass="24463">MPKSKSSPKLTANKLIRDGIQPPPKLKINNIFQTVRKSQKESPQPSLNDLKKWCDQYSEILENQNQVFVANFEYESFPDQIFRVFLTTKRLIQFALETNYILSDATYKLTYGGFPALTGGTTDRAKKLHPFGLASCATENRLDFSFCFFKSVQLTAFNVYGHKISPTILVADSAGGITLGFESIFKLEKRVNFWAHVLRKVKNHLKKFVFLLLK</sequence>
<evidence type="ECO:0000256" key="1">
    <source>
        <dbReference type="SAM" id="MobiDB-lite"/>
    </source>
</evidence>
<feature type="compositionally biased region" description="Polar residues" evidence="1">
    <location>
        <begin position="1"/>
        <end position="10"/>
    </location>
</feature>